<name>A0A9D4C3Q6_DREPO</name>
<reference evidence="3" key="2">
    <citation type="submission" date="2020-11" db="EMBL/GenBank/DDBJ databases">
        <authorList>
            <person name="McCartney M.A."/>
            <person name="Auch B."/>
            <person name="Kono T."/>
            <person name="Mallez S."/>
            <person name="Becker A."/>
            <person name="Gohl D.M."/>
            <person name="Silverstein K.A.T."/>
            <person name="Koren S."/>
            <person name="Bechman K.B."/>
            <person name="Herman A."/>
            <person name="Abrahante J.E."/>
            <person name="Garbe J."/>
        </authorList>
    </citation>
    <scope>NUCLEOTIDE SEQUENCE</scope>
    <source>
        <strain evidence="3">Duluth1</strain>
        <tissue evidence="3">Whole animal</tissue>
    </source>
</reference>
<evidence type="ECO:0000259" key="2">
    <source>
        <dbReference type="Pfam" id="PF20700"/>
    </source>
</evidence>
<dbReference type="Pfam" id="PF20700">
    <property type="entry name" value="Mutator"/>
    <property type="match status" value="1"/>
</dbReference>
<keyword evidence="4" id="KW-1185">Reference proteome</keyword>
<feature type="region of interest" description="Disordered" evidence="1">
    <location>
        <begin position="1"/>
        <end position="28"/>
    </location>
</feature>
<organism evidence="3 4">
    <name type="scientific">Dreissena polymorpha</name>
    <name type="common">Zebra mussel</name>
    <name type="synonym">Mytilus polymorpha</name>
    <dbReference type="NCBI Taxonomy" id="45954"/>
    <lineage>
        <taxon>Eukaryota</taxon>
        <taxon>Metazoa</taxon>
        <taxon>Spiralia</taxon>
        <taxon>Lophotrochozoa</taxon>
        <taxon>Mollusca</taxon>
        <taxon>Bivalvia</taxon>
        <taxon>Autobranchia</taxon>
        <taxon>Heteroconchia</taxon>
        <taxon>Euheterodonta</taxon>
        <taxon>Imparidentia</taxon>
        <taxon>Neoheterodontei</taxon>
        <taxon>Myida</taxon>
        <taxon>Dreissenoidea</taxon>
        <taxon>Dreissenidae</taxon>
        <taxon>Dreissena</taxon>
    </lineage>
</organism>
<evidence type="ECO:0000313" key="3">
    <source>
        <dbReference type="EMBL" id="KAH3716650.1"/>
    </source>
</evidence>
<accession>A0A9D4C3Q6</accession>
<comment type="caution">
    <text evidence="3">The sequence shown here is derived from an EMBL/GenBank/DDBJ whole genome shotgun (WGS) entry which is preliminary data.</text>
</comment>
<dbReference type="InterPro" id="IPR049012">
    <property type="entry name" value="Mutator_transp_dom"/>
</dbReference>
<evidence type="ECO:0000313" key="4">
    <source>
        <dbReference type="Proteomes" id="UP000828390"/>
    </source>
</evidence>
<dbReference type="Proteomes" id="UP000828390">
    <property type="component" value="Unassembled WGS sequence"/>
</dbReference>
<protein>
    <recommendedName>
        <fullName evidence="2">Mutator-like transposase domain-containing protein</fullName>
    </recommendedName>
</protein>
<proteinExistence type="predicted"/>
<gene>
    <name evidence="3" type="ORF">DPMN_059376</name>
</gene>
<dbReference type="AlphaFoldDB" id="A0A9D4C3Q6"/>
<sequence>MNNGKSGRNRRLFGQPVGRNSQKNKRKQSALFRHMKEKYKTGVDKHVSPYQIVKITNNCGTKLVVRRIRCNSAGSSRLLKSGKNKLKYKINKESPMTLKYEKCKSGLFSILMAICAGCNKEFKLETSKRQGNGLFDVNVRAVWGTMASGGGATDLQEQLSTLNIPPLTSNMFSSLEHTIGEWWSKSIKDEMLKAGAEERRKAIEKGHFHEGIPYITVMCDGGWSKRTHKHTYNASGGVAVIFGAENKETIVHWCQK</sequence>
<evidence type="ECO:0000256" key="1">
    <source>
        <dbReference type="SAM" id="MobiDB-lite"/>
    </source>
</evidence>
<feature type="domain" description="Mutator-like transposase" evidence="2">
    <location>
        <begin position="95"/>
        <end position="250"/>
    </location>
</feature>
<dbReference type="EMBL" id="JAIWYP010000013">
    <property type="protein sequence ID" value="KAH3716650.1"/>
    <property type="molecule type" value="Genomic_DNA"/>
</dbReference>
<reference evidence="3" key="1">
    <citation type="journal article" date="2019" name="bioRxiv">
        <title>The Genome of the Zebra Mussel, Dreissena polymorpha: A Resource for Invasive Species Research.</title>
        <authorList>
            <person name="McCartney M.A."/>
            <person name="Auch B."/>
            <person name="Kono T."/>
            <person name="Mallez S."/>
            <person name="Zhang Y."/>
            <person name="Obille A."/>
            <person name="Becker A."/>
            <person name="Abrahante J.E."/>
            <person name="Garbe J."/>
            <person name="Badalamenti J.P."/>
            <person name="Herman A."/>
            <person name="Mangelson H."/>
            <person name="Liachko I."/>
            <person name="Sullivan S."/>
            <person name="Sone E.D."/>
            <person name="Koren S."/>
            <person name="Silverstein K.A.T."/>
            <person name="Beckman K.B."/>
            <person name="Gohl D.M."/>
        </authorList>
    </citation>
    <scope>NUCLEOTIDE SEQUENCE</scope>
    <source>
        <strain evidence="3">Duluth1</strain>
        <tissue evidence="3">Whole animal</tissue>
    </source>
</reference>